<dbReference type="NCBIfam" id="TIGR00977">
    <property type="entry name" value="citramal_synth"/>
    <property type="match status" value="1"/>
</dbReference>
<keyword evidence="4" id="KW-0412">Isoleucine biosynthesis</keyword>
<evidence type="ECO:0000313" key="10">
    <source>
        <dbReference type="EMBL" id="CAE0533952.1"/>
    </source>
</evidence>
<dbReference type="Pfam" id="PF08502">
    <property type="entry name" value="LeuA_dimer"/>
    <property type="match status" value="1"/>
</dbReference>
<name>A0A7S3RSZ0_EMIHU</name>
<dbReference type="GO" id="GO:0003852">
    <property type="term" value="F:2-isopropylmalate synthase activity"/>
    <property type="evidence" value="ECO:0007669"/>
    <property type="project" value="UniProtKB-EC"/>
</dbReference>
<dbReference type="GO" id="GO:0009097">
    <property type="term" value="P:isoleucine biosynthetic process"/>
    <property type="evidence" value="ECO:0007669"/>
    <property type="project" value="UniProtKB-KW"/>
</dbReference>
<dbReference type="InterPro" id="IPR013785">
    <property type="entry name" value="Aldolase_TIM"/>
</dbReference>
<dbReference type="PROSITE" id="PS50991">
    <property type="entry name" value="PYR_CT"/>
    <property type="match status" value="1"/>
</dbReference>
<dbReference type="SMART" id="SM00917">
    <property type="entry name" value="LeuA_dimer"/>
    <property type="match status" value="1"/>
</dbReference>
<feature type="compositionally biased region" description="Low complexity" evidence="8">
    <location>
        <begin position="559"/>
        <end position="573"/>
    </location>
</feature>
<dbReference type="SUPFAM" id="SSF51569">
    <property type="entry name" value="Aldolase"/>
    <property type="match status" value="1"/>
</dbReference>
<organism evidence="10">
    <name type="scientific">Emiliania huxleyi</name>
    <name type="common">Coccolithophore</name>
    <name type="synonym">Pontosphaera huxleyi</name>
    <dbReference type="NCBI Taxonomy" id="2903"/>
    <lineage>
        <taxon>Eukaryota</taxon>
        <taxon>Haptista</taxon>
        <taxon>Haptophyta</taxon>
        <taxon>Prymnesiophyceae</taxon>
        <taxon>Isochrysidales</taxon>
        <taxon>Noelaerhabdaceae</taxon>
        <taxon>Emiliania</taxon>
    </lineage>
</organism>
<dbReference type="PANTHER" id="PTHR43538">
    <property type="entry name" value="ALPHA-IPM SYNTHASE/HOMOCITRATE SYNTHASE"/>
    <property type="match status" value="1"/>
</dbReference>
<evidence type="ECO:0000256" key="6">
    <source>
        <dbReference type="ARBA" id="ARBA00023304"/>
    </source>
</evidence>
<dbReference type="AlphaFoldDB" id="A0A7S3RSZ0"/>
<feature type="region of interest" description="Disordered" evidence="8">
    <location>
        <begin position="552"/>
        <end position="589"/>
    </location>
</feature>
<dbReference type="InterPro" id="IPR005675">
    <property type="entry name" value="Citramal_synthase"/>
</dbReference>
<gene>
    <name evidence="10" type="ORF">EHUX00137_LOCUS7372</name>
</gene>
<evidence type="ECO:0000256" key="1">
    <source>
        <dbReference type="ARBA" id="ARBA00006154"/>
    </source>
</evidence>
<dbReference type="Gene3D" id="3.20.20.70">
    <property type="entry name" value="Aldolase class I"/>
    <property type="match status" value="1"/>
</dbReference>
<dbReference type="InterPro" id="IPR036230">
    <property type="entry name" value="LeuA_allosteric_dom_sf"/>
</dbReference>
<dbReference type="GO" id="GO:0009098">
    <property type="term" value="P:L-leucine biosynthetic process"/>
    <property type="evidence" value="ECO:0007669"/>
    <property type="project" value="InterPro"/>
</dbReference>
<evidence type="ECO:0000256" key="2">
    <source>
        <dbReference type="ARBA" id="ARBA00012973"/>
    </source>
</evidence>
<sequence length="589" mass="62622">MGFDYIEGGYPLSNEKDVAFFEQVRRLSLRHATVAAFGMTRRKGISASNDEGMLALLRSEAEVCTIVGKTWDFHVRDVLRVSLEENLEMIADSVGFVAASGRRVVYDAEHFFDGFLANEQHALATLRAAAAAGAESIALCDTNGGTMPAEVERLVRVAVEAVGPAVSVQVHCHNDCALAVANSLAAVSAGASVVQGTINGIGERCGNADLVSIAACLALKSGGAYSLLTPQSVPRLTELSRYVDDVANLTPNNGAPFVGRSAFAHKGGMHAHAMALAPESYEHLPPDTVGNTRRVLVSELSGKSNIAALTSTHGVVDSEVTKAVLAEVQRREALGYQYEAADASFALVVSKAMRNFTPHFKRIRYQVEVSGYGSIRHGSNTYARSAVDASHMEYERSEATVKLALPGGGYMHEVAEGNGPVAALDAALRKALEPTYPNLQDLHLTDYKVRVVRLPEGGAAGAEGGGAAPLHTVIAGTASAIRVIIDSRDRATAETFSTVGVGTNIIEASWRALVDAFEYKLSRDDAVWAQLEGHEPEAVEAGDVEARFAADWKTGRSVQRPANARHAAAQSAQPQPPPPPFEAREQQQS</sequence>
<evidence type="ECO:0000256" key="8">
    <source>
        <dbReference type="SAM" id="MobiDB-lite"/>
    </source>
</evidence>
<comment type="pathway">
    <text evidence="7">Amino-acid biosynthesis.</text>
</comment>
<dbReference type="SUPFAM" id="SSF110921">
    <property type="entry name" value="2-isopropylmalate synthase LeuA, allosteric (dimerisation) domain"/>
    <property type="match status" value="1"/>
</dbReference>
<dbReference type="Pfam" id="PF22617">
    <property type="entry name" value="HCS_D2"/>
    <property type="match status" value="1"/>
</dbReference>
<feature type="domain" description="Pyruvate carboxyltransferase" evidence="9">
    <location>
        <begin position="1"/>
        <end position="237"/>
    </location>
</feature>
<dbReference type="Gene3D" id="3.30.160.270">
    <property type="match status" value="1"/>
</dbReference>
<dbReference type="InterPro" id="IPR000891">
    <property type="entry name" value="PYR_CT"/>
</dbReference>
<proteinExistence type="inferred from homology"/>
<evidence type="ECO:0000256" key="3">
    <source>
        <dbReference type="ARBA" id="ARBA00022605"/>
    </source>
</evidence>
<dbReference type="InterPro" id="IPR013709">
    <property type="entry name" value="2-isopropylmalate_synth_dimer"/>
</dbReference>
<keyword evidence="6" id="KW-0100">Branched-chain amino acid biosynthesis</keyword>
<dbReference type="Pfam" id="PF00682">
    <property type="entry name" value="HMGL-like"/>
    <property type="match status" value="1"/>
</dbReference>
<reference evidence="10" key="1">
    <citation type="submission" date="2021-01" db="EMBL/GenBank/DDBJ databases">
        <authorList>
            <person name="Corre E."/>
            <person name="Pelletier E."/>
            <person name="Niang G."/>
            <person name="Scheremetjew M."/>
            <person name="Finn R."/>
            <person name="Kale V."/>
            <person name="Holt S."/>
            <person name="Cochrane G."/>
            <person name="Meng A."/>
            <person name="Brown T."/>
            <person name="Cohen L."/>
        </authorList>
    </citation>
    <scope>NUCLEOTIDE SEQUENCE</scope>
    <source>
        <strain evidence="10">379</strain>
    </source>
</reference>
<keyword evidence="5" id="KW-0808">Transferase</keyword>
<protein>
    <recommendedName>
        <fullName evidence="2">2-isopropylmalate synthase</fullName>
        <ecNumber evidence="2">2.3.3.13</ecNumber>
    </recommendedName>
</protein>
<dbReference type="PANTHER" id="PTHR43538:SF1">
    <property type="entry name" value="(R)-CITRAMALATE SYNTHASE"/>
    <property type="match status" value="1"/>
</dbReference>
<evidence type="ECO:0000256" key="4">
    <source>
        <dbReference type="ARBA" id="ARBA00022624"/>
    </source>
</evidence>
<keyword evidence="3" id="KW-0028">Amino-acid biosynthesis</keyword>
<evidence type="ECO:0000259" key="9">
    <source>
        <dbReference type="PROSITE" id="PS50991"/>
    </source>
</evidence>
<evidence type="ECO:0000256" key="7">
    <source>
        <dbReference type="ARBA" id="ARBA00029440"/>
    </source>
</evidence>
<dbReference type="EC" id="2.3.3.13" evidence="2"/>
<dbReference type="InterPro" id="IPR054691">
    <property type="entry name" value="LeuA/HCS_post-cat"/>
</dbReference>
<comment type="similarity">
    <text evidence="1">Belongs to the alpha-IPM synthase/homocitrate synthase family.</text>
</comment>
<dbReference type="EMBL" id="HBIR01010374">
    <property type="protein sequence ID" value="CAE0533952.1"/>
    <property type="molecule type" value="Transcribed_RNA"/>
</dbReference>
<dbReference type="Gene3D" id="1.10.238.260">
    <property type="match status" value="1"/>
</dbReference>
<evidence type="ECO:0000256" key="5">
    <source>
        <dbReference type="ARBA" id="ARBA00022679"/>
    </source>
</evidence>
<accession>A0A7S3RSZ0</accession>